<dbReference type="PANTHER" id="PTHR23501:SF198">
    <property type="entry name" value="AZOLE RESISTANCE PROTEIN 1-RELATED"/>
    <property type="match status" value="1"/>
</dbReference>
<feature type="transmembrane region" description="Helical" evidence="6">
    <location>
        <begin position="257"/>
        <end position="276"/>
    </location>
</feature>
<feature type="transmembrane region" description="Helical" evidence="6">
    <location>
        <begin position="218"/>
        <end position="236"/>
    </location>
</feature>
<feature type="transmembrane region" description="Helical" evidence="6">
    <location>
        <begin position="186"/>
        <end position="206"/>
    </location>
</feature>
<dbReference type="PANTHER" id="PTHR23501">
    <property type="entry name" value="MAJOR FACILITATOR SUPERFAMILY"/>
    <property type="match status" value="1"/>
</dbReference>
<reference evidence="8 9" key="1">
    <citation type="submission" date="2018-04" db="EMBL/GenBank/DDBJ databases">
        <authorList>
            <person name="Huttner S."/>
            <person name="Dainat J."/>
        </authorList>
    </citation>
    <scope>NUCLEOTIDE SEQUENCE [LARGE SCALE GENOMIC DNA]</scope>
</reference>
<dbReference type="EMBL" id="OUUZ01000008">
    <property type="protein sequence ID" value="SPQ21562.1"/>
    <property type="molecule type" value="Genomic_DNA"/>
</dbReference>
<keyword evidence="3 6" id="KW-1133">Transmembrane helix</keyword>
<feature type="transmembrane region" description="Helical" evidence="6">
    <location>
        <begin position="60"/>
        <end position="78"/>
    </location>
</feature>
<keyword evidence="4 6" id="KW-0472">Membrane</keyword>
<dbReference type="SUPFAM" id="SSF103473">
    <property type="entry name" value="MFS general substrate transporter"/>
    <property type="match status" value="2"/>
</dbReference>
<dbReference type="GO" id="GO:0005886">
    <property type="term" value="C:plasma membrane"/>
    <property type="evidence" value="ECO:0007669"/>
    <property type="project" value="TreeGrafter"/>
</dbReference>
<evidence type="ECO:0000256" key="4">
    <source>
        <dbReference type="ARBA" id="ARBA00023136"/>
    </source>
</evidence>
<feature type="region of interest" description="Disordered" evidence="5">
    <location>
        <begin position="11"/>
        <end position="36"/>
    </location>
</feature>
<proteinExistence type="predicted"/>
<feature type="transmembrane region" description="Helical" evidence="6">
    <location>
        <begin position="450"/>
        <end position="472"/>
    </location>
</feature>
<evidence type="ECO:0000313" key="9">
    <source>
        <dbReference type="Proteomes" id="UP000289323"/>
    </source>
</evidence>
<dbReference type="Gene3D" id="1.20.1250.20">
    <property type="entry name" value="MFS general substrate transporter like domains"/>
    <property type="match status" value="2"/>
</dbReference>
<evidence type="ECO:0000259" key="7">
    <source>
        <dbReference type="PROSITE" id="PS50850"/>
    </source>
</evidence>
<accession>A0A446BGC9</accession>
<dbReference type="Proteomes" id="UP000289323">
    <property type="component" value="Unassembled WGS sequence"/>
</dbReference>
<feature type="domain" description="Major facilitator superfamily (MFS) profile" evidence="7">
    <location>
        <begin position="63"/>
        <end position="551"/>
    </location>
</feature>
<feature type="transmembrane region" description="Helical" evidence="6">
    <location>
        <begin position="282"/>
        <end position="307"/>
    </location>
</feature>
<feature type="transmembrane region" description="Helical" evidence="6">
    <location>
        <begin position="98"/>
        <end position="116"/>
    </location>
</feature>
<evidence type="ECO:0000313" key="8">
    <source>
        <dbReference type="EMBL" id="SPQ21562.1"/>
    </source>
</evidence>
<evidence type="ECO:0000256" key="6">
    <source>
        <dbReference type="SAM" id="Phobius"/>
    </source>
</evidence>
<protein>
    <submittedName>
        <fullName evidence="8">B4d7aa95-dca9-46b5-abb2-dba6748cec6a</fullName>
    </submittedName>
</protein>
<sequence>MNGVDSGVKALDGGPTTVTAALEPAPAGDDKNNKSPRKAAVAVDISEDIDPANEVKGTKLVLIHVAICLCTFLIGLDFNLIATAVPAITAQFNSTRDIGWYGAAFMVAMAASQPLAGKVYTLFPKKLVYLLYLFVFELGSLVCATSPSSPALIAGRTVAGLGASGLLAGGFTILTTTIPLHKRAVWTGTMGAIFSIASIVGPVIAGGLTQNVTWRWCFYINLPIGGAAAALFFLLVHLKPAETENQPITAKLRSVDVLGLALFAGSTTMLLLALQWGGVSYAWSSSVVIGLLVGFGVVLLLFLIWIVRRGEAALIPPRLFTVNRNPALLCAAAFFVNGPFQTVIYWLPVWFQGVLGASPTRSGVNFFPTVISDVLAAFVGSAIVSQLGWWNPFMLLAEACVCLCGGLLTTIYPDISGAHWVGYQILGGVRYSLGTNLSHLAMQSSLPQDLVPLGASTLLTVISVSCSIFMAIGQAVFQRQLQANLAGVVSEQVVDNIINSGVTSLGSLVPAAELPAVIRQYSLSVTQVFYIPAVTPVISFLLLLGCKWISTKSKKSPAAAATTTHTKADSDDAEKGVDGYPCYVFALVGPGVLIL</sequence>
<dbReference type="InterPro" id="IPR036259">
    <property type="entry name" value="MFS_trans_sf"/>
</dbReference>
<feature type="transmembrane region" description="Helical" evidence="6">
    <location>
        <begin position="153"/>
        <end position="174"/>
    </location>
</feature>
<evidence type="ECO:0000256" key="2">
    <source>
        <dbReference type="ARBA" id="ARBA00022692"/>
    </source>
</evidence>
<comment type="subcellular location">
    <subcellularLocation>
        <location evidence="1">Membrane</location>
        <topology evidence="1">Multi-pass membrane protein</topology>
    </subcellularLocation>
</comment>
<dbReference type="InterPro" id="IPR011701">
    <property type="entry name" value="MFS"/>
</dbReference>
<keyword evidence="2 6" id="KW-0812">Transmembrane</keyword>
<evidence type="ECO:0000256" key="3">
    <source>
        <dbReference type="ARBA" id="ARBA00022989"/>
    </source>
</evidence>
<dbReference type="Pfam" id="PF07690">
    <property type="entry name" value="MFS_1"/>
    <property type="match status" value="1"/>
</dbReference>
<feature type="transmembrane region" description="Helical" evidence="6">
    <location>
        <begin position="128"/>
        <end position="147"/>
    </location>
</feature>
<evidence type="ECO:0000256" key="5">
    <source>
        <dbReference type="SAM" id="MobiDB-lite"/>
    </source>
</evidence>
<evidence type="ECO:0000256" key="1">
    <source>
        <dbReference type="ARBA" id="ARBA00004141"/>
    </source>
</evidence>
<dbReference type="AlphaFoldDB" id="A0A446BGC9"/>
<name>A0A446BGC9_9PEZI</name>
<dbReference type="InterPro" id="IPR020846">
    <property type="entry name" value="MFS_dom"/>
</dbReference>
<feature type="transmembrane region" description="Helical" evidence="6">
    <location>
        <begin position="327"/>
        <end position="346"/>
    </location>
</feature>
<gene>
    <name evidence="8" type="ORF">TT172_LOCUS3981</name>
</gene>
<organism evidence="8 9">
    <name type="scientific">Thermothielavioides terrestris</name>
    <dbReference type="NCBI Taxonomy" id="2587410"/>
    <lineage>
        <taxon>Eukaryota</taxon>
        <taxon>Fungi</taxon>
        <taxon>Dikarya</taxon>
        <taxon>Ascomycota</taxon>
        <taxon>Pezizomycotina</taxon>
        <taxon>Sordariomycetes</taxon>
        <taxon>Sordariomycetidae</taxon>
        <taxon>Sordariales</taxon>
        <taxon>Chaetomiaceae</taxon>
        <taxon>Thermothielavioides</taxon>
    </lineage>
</organism>
<feature type="transmembrane region" description="Helical" evidence="6">
    <location>
        <begin position="393"/>
        <end position="412"/>
    </location>
</feature>
<dbReference type="GO" id="GO:0022857">
    <property type="term" value="F:transmembrane transporter activity"/>
    <property type="evidence" value="ECO:0007669"/>
    <property type="project" value="InterPro"/>
</dbReference>
<feature type="transmembrane region" description="Helical" evidence="6">
    <location>
        <begin position="366"/>
        <end position="384"/>
    </location>
</feature>
<dbReference type="CDD" id="cd17502">
    <property type="entry name" value="MFS_Azr1_MDR_like"/>
    <property type="match status" value="1"/>
</dbReference>
<feature type="transmembrane region" description="Helical" evidence="6">
    <location>
        <begin position="528"/>
        <end position="550"/>
    </location>
</feature>
<dbReference type="PROSITE" id="PS50850">
    <property type="entry name" value="MFS"/>
    <property type="match status" value="1"/>
</dbReference>